<proteinExistence type="predicted"/>
<gene>
    <name evidence="1" type="ORF">PL78_18005</name>
</gene>
<dbReference type="RefSeq" id="WP_064517745.1">
    <property type="nucleotide sequence ID" value="NZ_MWTM01000039.1"/>
</dbReference>
<protein>
    <submittedName>
        <fullName evidence="1">Uncharacterized protein</fullName>
    </submittedName>
</protein>
<dbReference type="EMBL" id="CP010029">
    <property type="protein sequence ID" value="ANI31701.1"/>
    <property type="molecule type" value="Genomic_DNA"/>
</dbReference>
<accession>A0ABM6BQE5</accession>
<sequence length="87" mass="9970">MQEWHDLAPVYDILTDKPAPAATAPVETKLESIAQQETEEEYLLAMLLGLESKLEGDLARKPKHQKPELQRQWQHEIVQLSRQLGLV</sequence>
<evidence type="ECO:0000313" key="2">
    <source>
        <dbReference type="Proteomes" id="UP000266744"/>
    </source>
</evidence>
<organism evidence="1 2">
    <name type="scientific">Yersinia entomophaga</name>
    <dbReference type="NCBI Taxonomy" id="935293"/>
    <lineage>
        <taxon>Bacteria</taxon>
        <taxon>Pseudomonadati</taxon>
        <taxon>Pseudomonadota</taxon>
        <taxon>Gammaproteobacteria</taxon>
        <taxon>Enterobacterales</taxon>
        <taxon>Yersiniaceae</taxon>
        <taxon>Yersinia</taxon>
    </lineage>
</organism>
<evidence type="ECO:0000313" key="1">
    <source>
        <dbReference type="EMBL" id="ANI31701.1"/>
    </source>
</evidence>
<dbReference type="Proteomes" id="UP000266744">
    <property type="component" value="Chromosome"/>
</dbReference>
<reference evidence="1 2" key="1">
    <citation type="journal article" date="2016" name="Toxins">
        <title>The Draft Genome Sequence of the Yersinia entomophaga Entomopathogenic Type Strain MH96T.</title>
        <authorList>
            <person name="Hurst M.R."/>
            <person name="Beattie A."/>
            <person name="Altermann E."/>
            <person name="Moraga R.M."/>
            <person name="Harper L.A."/>
            <person name="Calder J."/>
            <person name="Laugraud A."/>
        </authorList>
    </citation>
    <scope>NUCLEOTIDE SEQUENCE [LARGE SCALE GENOMIC DNA]</scope>
    <source>
        <strain evidence="1 2">MH96</strain>
    </source>
</reference>
<name>A0ABM6BQE5_YERET</name>
<keyword evidence="2" id="KW-1185">Reference proteome</keyword>